<evidence type="ECO:0000313" key="1">
    <source>
        <dbReference type="EMBL" id="MBX19213.1"/>
    </source>
</evidence>
<name>A0A2P2LMM3_RHIMU</name>
<organism evidence="1">
    <name type="scientific">Rhizophora mucronata</name>
    <name type="common">Asiatic mangrove</name>
    <dbReference type="NCBI Taxonomy" id="61149"/>
    <lineage>
        <taxon>Eukaryota</taxon>
        <taxon>Viridiplantae</taxon>
        <taxon>Streptophyta</taxon>
        <taxon>Embryophyta</taxon>
        <taxon>Tracheophyta</taxon>
        <taxon>Spermatophyta</taxon>
        <taxon>Magnoliopsida</taxon>
        <taxon>eudicotyledons</taxon>
        <taxon>Gunneridae</taxon>
        <taxon>Pentapetalae</taxon>
        <taxon>rosids</taxon>
        <taxon>fabids</taxon>
        <taxon>Malpighiales</taxon>
        <taxon>Rhizophoraceae</taxon>
        <taxon>Rhizophora</taxon>
    </lineage>
</organism>
<reference evidence="1" key="1">
    <citation type="submission" date="2018-02" db="EMBL/GenBank/DDBJ databases">
        <title>Rhizophora mucronata_Transcriptome.</title>
        <authorList>
            <person name="Meera S.P."/>
            <person name="Sreeshan A."/>
            <person name="Augustine A."/>
        </authorList>
    </citation>
    <scope>NUCLEOTIDE SEQUENCE</scope>
    <source>
        <tissue evidence="1">Leaf</tissue>
    </source>
</reference>
<sequence length="27" mass="3301">MQQLGKHSMLHMTTYMHFILLKNQLKK</sequence>
<accession>A0A2P2LMM3</accession>
<dbReference type="AlphaFoldDB" id="A0A2P2LMM3"/>
<dbReference type="EMBL" id="GGEC01038729">
    <property type="protein sequence ID" value="MBX19213.1"/>
    <property type="molecule type" value="Transcribed_RNA"/>
</dbReference>
<proteinExistence type="predicted"/>
<protein>
    <submittedName>
        <fullName evidence="1">Histidinol dehydrogenaseic isoform X2</fullName>
    </submittedName>
</protein>